<dbReference type="InterPro" id="IPR006674">
    <property type="entry name" value="HD_domain"/>
</dbReference>
<evidence type="ECO:0000313" key="2">
    <source>
        <dbReference type="EMBL" id="QIM10528.1"/>
    </source>
</evidence>
<gene>
    <name evidence="2" type="ORF">PlAlph_4200</name>
</gene>
<dbReference type="Pfam" id="PF01966">
    <property type="entry name" value="HD"/>
    <property type="match status" value="1"/>
</dbReference>
<dbReference type="EMBL" id="MN990731">
    <property type="protein sequence ID" value="QIM10528.1"/>
    <property type="molecule type" value="Genomic_DNA"/>
</dbReference>
<dbReference type="CDD" id="cd00077">
    <property type="entry name" value="HDc"/>
    <property type="match status" value="1"/>
</dbReference>
<reference evidence="2" key="1">
    <citation type="journal article" date="2020" name="J. ISSAAS">
        <title>Lactobacilli and other gastrointestinal microbiota of Peromyscus leucopus, reservoir host for agents of Lyme disease and other zoonoses in North America.</title>
        <authorList>
            <person name="Milovic A."/>
            <person name="Bassam K."/>
            <person name="Shao H."/>
            <person name="Chatzistamou I."/>
            <person name="Tufts D.M."/>
            <person name="Diuk-Wasser M."/>
            <person name="Barbour A.G."/>
        </authorList>
    </citation>
    <scope>NUCLEOTIDE SEQUENCE</scope>
    <source>
        <strain evidence="2">LL90</strain>
    </source>
</reference>
<accession>A0A6G8F2Y9</accession>
<dbReference type="InterPro" id="IPR003607">
    <property type="entry name" value="HD/PDEase_dom"/>
</dbReference>
<organism evidence="2">
    <name type="scientific">uncultured Alphaproteobacteria bacterium</name>
    <dbReference type="NCBI Taxonomy" id="91750"/>
    <lineage>
        <taxon>Bacteria</taxon>
        <taxon>Pseudomonadati</taxon>
        <taxon>Pseudomonadota</taxon>
        <taxon>Alphaproteobacteria</taxon>
        <taxon>environmental samples</taxon>
    </lineage>
</organism>
<feature type="domain" description="HD" evidence="1">
    <location>
        <begin position="34"/>
        <end position="159"/>
    </location>
</feature>
<name>A0A6G8F2Y9_9PROT</name>
<protein>
    <recommendedName>
        <fullName evidence="1">HD domain-containing protein</fullName>
    </recommendedName>
</protein>
<dbReference type="Gene3D" id="1.10.3210.10">
    <property type="entry name" value="Hypothetical protein af1432"/>
    <property type="match status" value="1"/>
</dbReference>
<proteinExistence type="predicted"/>
<evidence type="ECO:0000259" key="1">
    <source>
        <dbReference type="Pfam" id="PF01966"/>
    </source>
</evidence>
<sequence>MLHEDIVLLKKAFQSSLAVVKGDALCVCVLKRKFAHSWRVLQNGQAIMKANIPELDTQPVLKKQCEQALLLHDIGRFEETVQAYQDKAMQAWGKKYDHGTLGGLILAQLPAYNDKKVVLAVRHHGHMIEDFYNDPEYLALPDSERKKAEMMVKLVRDSDKLDLYYLQREEDNIESDPFFCSLPEDLKHARISPEVWEQFVAGQTIKHNTIRSLSDRILGCISWQFDFNYALTVKLYHEKGYHDMLLELLSKYCPDKMILEKIK</sequence>
<dbReference type="AlphaFoldDB" id="A0A6G8F2Y9"/>
<dbReference type="SUPFAM" id="SSF109604">
    <property type="entry name" value="HD-domain/PDEase-like"/>
    <property type="match status" value="1"/>
</dbReference>